<reference evidence="1 2" key="1">
    <citation type="journal article" date="2018" name="Nat. Ecol. Evol.">
        <title>Pezizomycetes genomes reveal the molecular basis of ectomycorrhizal truffle lifestyle.</title>
        <authorList>
            <person name="Murat C."/>
            <person name="Payen T."/>
            <person name="Noel B."/>
            <person name="Kuo A."/>
            <person name="Morin E."/>
            <person name="Chen J."/>
            <person name="Kohler A."/>
            <person name="Krizsan K."/>
            <person name="Balestrini R."/>
            <person name="Da Silva C."/>
            <person name="Montanini B."/>
            <person name="Hainaut M."/>
            <person name="Levati E."/>
            <person name="Barry K.W."/>
            <person name="Belfiori B."/>
            <person name="Cichocki N."/>
            <person name="Clum A."/>
            <person name="Dockter R.B."/>
            <person name="Fauchery L."/>
            <person name="Guy J."/>
            <person name="Iotti M."/>
            <person name="Le Tacon F."/>
            <person name="Lindquist E.A."/>
            <person name="Lipzen A."/>
            <person name="Malagnac F."/>
            <person name="Mello A."/>
            <person name="Molinier V."/>
            <person name="Miyauchi S."/>
            <person name="Poulain J."/>
            <person name="Riccioni C."/>
            <person name="Rubini A."/>
            <person name="Sitrit Y."/>
            <person name="Splivallo R."/>
            <person name="Traeger S."/>
            <person name="Wang M."/>
            <person name="Zifcakova L."/>
            <person name="Wipf D."/>
            <person name="Zambonelli A."/>
            <person name="Paolocci F."/>
            <person name="Nowrousian M."/>
            <person name="Ottonello S."/>
            <person name="Baldrian P."/>
            <person name="Spatafora J.W."/>
            <person name="Henrissat B."/>
            <person name="Nagy L.G."/>
            <person name="Aury J.M."/>
            <person name="Wincker P."/>
            <person name="Grigoriev I.V."/>
            <person name="Bonfante P."/>
            <person name="Martin F.M."/>
        </authorList>
    </citation>
    <scope>NUCLEOTIDE SEQUENCE [LARGE SCALE GENOMIC DNA]</scope>
    <source>
        <strain evidence="1 2">RN42</strain>
    </source>
</reference>
<dbReference type="EMBL" id="ML119645">
    <property type="protein sequence ID" value="RPA88080.1"/>
    <property type="molecule type" value="Genomic_DNA"/>
</dbReference>
<dbReference type="Proteomes" id="UP000275078">
    <property type="component" value="Unassembled WGS sequence"/>
</dbReference>
<proteinExistence type="predicted"/>
<dbReference type="OrthoDB" id="387657at2759"/>
<accession>A0A3N4IV34</accession>
<dbReference type="AlphaFoldDB" id="A0A3N4IV34"/>
<evidence type="ECO:0000313" key="2">
    <source>
        <dbReference type="Proteomes" id="UP000275078"/>
    </source>
</evidence>
<sequence>MVSRQVVLKTKTQLEDTEIWVRFAGYTKVEGRLMRFLEVDKMLRKAKSIEPKSRETHMFALQFPPTNLPPTCDKPYVRYELVGELRVNTGGNQQTIRSKPHELVFIPLLDPVLLEDPGLVPGSPIAKKTVISQEEIPDSSAPTPGPERMKLPGRVSSLRMHRANDSASLHSPKRTETFQGLTRRQLTLHEAESTDPLLDLKMNVEDSEYRPGNILKASYRLACKQPQTLPKILTLSIVSKQYLANGNSLEPINDNEIVTKVLATLDLTPAPTQSVTIPLPDENAFLKHRSPFLPTASLPFGVCTTVDAPTRPPGSSSSTSSTAALKGKTVVRNPTTTEDLHFIIRHSVCLTAHFKGEPDHTIEVPIAIGNQKGRKLKAPEFSITFHGGEGSSTPSIAASSTRLGRAEKGGKDVFQENEKGWDGRGQFPTLDYGARPYYREDEFVDGTMW</sequence>
<gene>
    <name evidence="1" type="ORF">BJ508DRAFT_2459</name>
</gene>
<name>A0A3N4IV34_ASCIM</name>
<organism evidence="1 2">
    <name type="scientific">Ascobolus immersus RN42</name>
    <dbReference type="NCBI Taxonomy" id="1160509"/>
    <lineage>
        <taxon>Eukaryota</taxon>
        <taxon>Fungi</taxon>
        <taxon>Dikarya</taxon>
        <taxon>Ascomycota</taxon>
        <taxon>Pezizomycotina</taxon>
        <taxon>Pezizomycetes</taxon>
        <taxon>Pezizales</taxon>
        <taxon>Ascobolaceae</taxon>
        <taxon>Ascobolus</taxon>
    </lineage>
</organism>
<protein>
    <submittedName>
        <fullName evidence="1">Uncharacterized protein</fullName>
    </submittedName>
</protein>
<keyword evidence="2" id="KW-1185">Reference proteome</keyword>
<evidence type="ECO:0000313" key="1">
    <source>
        <dbReference type="EMBL" id="RPA88080.1"/>
    </source>
</evidence>